<keyword evidence="3" id="KW-0233">DNA recombination</keyword>
<feature type="domain" description="Core-binding (CB)" evidence="6">
    <location>
        <begin position="14"/>
        <end position="99"/>
    </location>
</feature>
<evidence type="ECO:0000313" key="8">
    <source>
        <dbReference type="Proteomes" id="UP000437736"/>
    </source>
</evidence>
<keyword evidence="1" id="KW-0229">DNA integration</keyword>
<dbReference type="InterPro" id="IPR011010">
    <property type="entry name" value="DNA_brk_join_enz"/>
</dbReference>
<protein>
    <submittedName>
        <fullName evidence="7">Tyrosine-type recombinase/integrase</fullName>
    </submittedName>
</protein>
<evidence type="ECO:0000259" key="5">
    <source>
        <dbReference type="PROSITE" id="PS51898"/>
    </source>
</evidence>
<proteinExistence type="predicted"/>
<dbReference type="InterPro" id="IPR010998">
    <property type="entry name" value="Integrase_recombinase_N"/>
</dbReference>
<evidence type="ECO:0000256" key="2">
    <source>
        <dbReference type="ARBA" id="ARBA00023125"/>
    </source>
</evidence>
<reference evidence="7 8" key="1">
    <citation type="submission" date="2019-11" db="EMBL/GenBank/DDBJ databases">
        <title>Acidiferrimicrobium australis gen. nov., sp. nov., an acidophilic and obligately heterotrophic, member of the Actinobacteria that catalyses dissimilatory oxido- reduction of iron isolated from metal-rich acidic water in Chile.</title>
        <authorList>
            <person name="Gonzalez D."/>
            <person name="Huber K."/>
            <person name="Hedrich S."/>
            <person name="Rojas-Villalobos C."/>
            <person name="Quatrini R."/>
            <person name="Dinamarca M.A."/>
            <person name="Schwarz A."/>
            <person name="Canales C."/>
            <person name="Nancucheo I."/>
        </authorList>
    </citation>
    <scope>NUCLEOTIDE SEQUENCE [LARGE SCALE GENOMIC DNA]</scope>
    <source>
        <strain evidence="7 8">USS-CCA1</strain>
    </source>
</reference>
<dbReference type="Proteomes" id="UP000437736">
    <property type="component" value="Unassembled WGS sequence"/>
</dbReference>
<evidence type="ECO:0000256" key="3">
    <source>
        <dbReference type="ARBA" id="ARBA00023172"/>
    </source>
</evidence>
<dbReference type="PANTHER" id="PTHR30349">
    <property type="entry name" value="PHAGE INTEGRASE-RELATED"/>
    <property type="match status" value="1"/>
</dbReference>
<dbReference type="InterPro" id="IPR013762">
    <property type="entry name" value="Integrase-like_cat_sf"/>
</dbReference>
<evidence type="ECO:0000259" key="6">
    <source>
        <dbReference type="PROSITE" id="PS51900"/>
    </source>
</evidence>
<dbReference type="PROSITE" id="PS51900">
    <property type="entry name" value="CB"/>
    <property type="match status" value="1"/>
</dbReference>
<dbReference type="Pfam" id="PF00589">
    <property type="entry name" value="Phage_integrase"/>
    <property type="match status" value="1"/>
</dbReference>
<sequence>MAPGDPTSTSASVSDLESLIPAWVRSLRAENKSPKTIETYGDAATQFQRFLVAHGMPTDATRLTREHVETFVASLLERHKPATASNRYRALARFFAFLVEEGEITASPMARMSPPAVPEEQVAVLSDDELRRLLTAAGGKDFDARRDTAMLRLLIDTGMRAAELMGLGLDDIDLDLGVAIVLGKGRRRRSCPFGARTAQAIDRYLRARGRHPAAASERLWLGRAGPMTYAGLRQMLDRRAGQAGIGHIHAHQLRHSFAHTYLAQGGNEGDLMQLAGWRSRAMLNRYAASTASERAREAYRRMGIGERL</sequence>
<keyword evidence="8" id="KW-1185">Reference proteome</keyword>
<evidence type="ECO:0000256" key="4">
    <source>
        <dbReference type="PROSITE-ProRule" id="PRU01248"/>
    </source>
</evidence>
<accession>A0ABW9QPI2</accession>
<dbReference type="InterPro" id="IPR044068">
    <property type="entry name" value="CB"/>
</dbReference>
<dbReference type="Gene3D" id="1.10.150.130">
    <property type="match status" value="1"/>
</dbReference>
<name>A0ABW9QPI2_9ACTN</name>
<dbReference type="Gene3D" id="1.10.443.10">
    <property type="entry name" value="Intergrase catalytic core"/>
    <property type="match status" value="1"/>
</dbReference>
<evidence type="ECO:0000313" key="7">
    <source>
        <dbReference type="EMBL" id="MST31727.1"/>
    </source>
</evidence>
<gene>
    <name evidence="7" type="ORF">GHK86_03160</name>
</gene>
<dbReference type="PANTHER" id="PTHR30349:SF81">
    <property type="entry name" value="TYROSINE RECOMBINASE XERC"/>
    <property type="match status" value="1"/>
</dbReference>
<dbReference type="SUPFAM" id="SSF56349">
    <property type="entry name" value="DNA breaking-rejoining enzymes"/>
    <property type="match status" value="1"/>
</dbReference>
<dbReference type="InterPro" id="IPR002104">
    <property type="entry name" value="Integrase_catalytic"/>
</dbReference>
<comment type="caution">
    <text evidence="7">The sequence shown here is derived from an EMBL/GenBank/DDBJ whole genome shotgun (WGS) entry which is preliminary data.</text>
</comment>
<dbReference type="InterPro" id="IPR050090">
    <property type="entry name" value="Tyrosine_recombinase_XerCD"/>
</dbReference>
<feature type="domain" description="Tyr recombinase" evidence="5">
    <location>
        <begin position="120"/>
        <end position="300"/>
    </location>
</feature>
<keyword evidence="2 4" id="KW-0238">DNA-binding</keyword>
<dbReference type="Pfam" id="PF02899">
    <property type="entry name" value="Phage_int_SAM_1"/>
    <property type="match status" value="1"/>
</dbReference>
<dbReference type="InterPro" id="IPR004107">
    <property type="entry name" value="Integrase_SAM-like_N"/>
</dbReference>
<evidence type="ECO:0000256" key="1">
    <source>
        <dbReference type="ARBA" id="ARBA00022908"/>
    </source>
</evidence>
<dbReference type="PROSITE" id="PS51898">
    <property type="entry name" value="TYR_RECOMBINASE"/>
    <property type="match status" value="1"/>
</dbReference>
<organism evidence="7 8">
    <name type="scientific">Acidiferrimicrobium australe</name>
    <dbReference type="NCBI Taxonomy" id="2664430"/>
    <lineage>
        <taxon>Bacteria</taxon>
        <taxon>Bacillati</taxon>
        <taxon>Actinomycetota</taxon>
        <taxon>Acidimicrobiia</taxon>
        <taxon>Acidimicrobiales</taxon>
        <taxon>Acidimicrobiaceae</taxon>
        <taxon>Acidiferrimicrobium</taxon>
    </lineage>
</organism>
<dbReference type="EMBL" id="WJHE01000126">
    <property type="protein sequence ID" value="MST31727.1"/>
    <property type="molecule type" value="Genomic_DNA"/>
</dbReference>